<keyword evidence="4" id="KW-1185">Reference proteome</keyword>
<reference evidence="4" key="1">
    <citation type="journal article" date="2019" name="Int. J. Syst. Evol. Microbiol.">
        <title>The Global Catalogue of Microorganisms (GCM) 10K type strain sequencing project: providing services to taxonomists for standard genome sequencing and annotation.</title>
        <authorList>
            <consortium name="The Broad Institute Genomics Platform"/>
            <consortium name="The Broad Institute Genome Sequencing Center for Infectious Disease"/>
            <person name="Wu L."/>
            <person name="Ma J."/>
        </authorList>
    </citation>
    <scope>NUCLEOTIDE SEQUENCE [LARGE SCALE GENOMIC DNA]</scope>
    <source>
        <strain evidence="4">JCM 17843</strain>
    </source>
</reference>
<dbReference type="SUPFAM" id="SSF110997">
    <property type="entry name" value="Sporulation related repeat"/>
    <property type="match status" value="1"/>
</dbReference>
<dbReference type="Proteomes" id="UP000602381">
    <property type="component" value="Unassembled WGS sequence"/>
</dbReference>
<dbReference type="Gene3D" id="1.25.40.10">
    <property type="entry name" value="Tetratricopeptide repeat domain"/>
    <property type="match status" value="1"/>
</dbReference>
<dbReference type="InterPro" id="IPR011990">
    <property type="entry name" value="TPR-like_helical_dom_sf"/>
</dbReference>
<dbReference type="InterPro" id="IPR007730">
    <property type="entry name" value="SPOR-like_dom"/>
</dbReference>
<feature type="compositionally biased region" description="Basic and acidic residues" evidence="1">
    <location>
        <begin position="252"/>
        <end position="265"/>
    </location>
</feature>
<accession>A0ABQ2LA33</accession>
<dbReference type="Gene3D" id="3.30.70.1070">
    <property type="entry name" value="Sporulation related repeat"/>
    <property type="match status" value="1"/>
</dbReference>
<evidence type="ECO:0000313" key="4">
    <source>
        <dbReference type="Proteomes" id="UP000602381"/>
    </source>
</evidence>
<dbReference type="Pfam" id="PF08238">
    <property type="entry name" value="Sel1"/>
    <property type="match status" value="3"/>
</dbReference>
<feature type="domain" description="SPOR" evidence="2">
    <location>
        <begin position="276"/>
        <end position="361"/>
    </location>
</feature>
<dbReference type="PANTHER" id="PTHR45011">
    <property type="entry name" value="DAP3-BINDING CELL DEATH ENHANCER 1"/>
    <property type="match status" value="1"/>
</dbReference>
<protein>
    <recommendedName>
        <fullName evidence="2">SPOR domain-containing protein</fullName>
    </recommendedName>
</protein>
<dbReference type="InterPro" id="IPR036680">
    <property type="entry name" value="SPOR-like_sf"/>
</dbReference>
<organism evidence="3 4">
    <name type="scientific">Iodidimonas muriae</name>
    <dbReference type="NCBI Taxonomy" id="261467"/>
    <lineage>
        <taxon>Bacteria</taxon>
        <taxon>Pseudomonadati</taxon>
        <taxon>Pseudomonadota</taxon>
        <taxon>Alphaproteobacteria</taxon>
        <taxon>Iodidimonadales</taxon>
        <taxon>Iodidimonadaceae</taxon>
        <taxon>Iodidimonas</taxon>
    </lineage>
</organism>
<sequence>MLLRLAILGMAFCSQVILTEAVLAQEAGTSSASSQDISALDIGRSLYFKGDYQGAYAAWQPLVEAGDARALYNMSTLYRRGLGVDADAERALALLTASAEKGFVEAQYLLASQQFEADITDDAARQAAVRWWLAAARQGHALSQYRLGLLYWNGDAVARDLVRGHAWMRLAADQEMEEAQKAVATMDRYIDADQRSQSDRLAGRLVDREAVAKRQAPAAESASAAVATPAPTPTPEEKPAMKKPVIEKPVEDVAAKKESPKKAQKDIQTPPAMTEADFAQSWRLQLVALRQEADVEAQWRRMLADAPDLLGGLEHRIVAVTIADRGTFYRLQAGPFASRGDADTRCRALKAAGLACFILSPGR</sequence>
<evidence type="ECO:0000256" key="1">
    <source>
        <dbReference type="SAM" id="MobiDB-lite"/>
    </source>
</evidence>
<feature type="region of interest" description="Disordered" evidence="1">
    <location>
        <begin position="212"/>
        <end position="245"/>
    </location>
</feature>
<dbReference type="PROSITE" id="PS51724">
    <property type="entry name" value="SPOR"/>
    <property type="match status" value="1"/>
</dbReference>
<evidence type="ECO:0000259" key="2">
    <source>
        <dbReference type="PROSITE" id="PS51724"/>
    </source>
</evidence>
<comment type="caution">
    <text evidence="3">The sequence shown here is derived from an EMBL/GenBank/DDBJ whole genome shotgun (WGS) entry which is preliminary data.</text>
</comment>
<dbReference type="InterPro" id="IPR052748">
    <property type="entry name" value="ISR_Activator"/>
</dbReference>
<dbReference type="SMART" id="SM00671">
    <property type="entry name" value="SEL1"/>
    <property type="match status" value="3"/>
</dbReference>
<proteinExistence type="predicted"/>
<feature type="region of interest" description="Disordered" evidence="1">
    <location>
        <begin position="252"/>
        <end position="271"/>
    </location>
</feature>
<dbReference type="Pfam" id="PF05036">
    <property type="entry name" value="SPOR"/>
    <property type="match status" value="1"/>
</dbReference>
<gene>
    <name evidence="3" type="ORF">GCM10007972_08250</name>
</gene>
<name>A0ABQ2LA33_9PROT</name>
<feature type="compositionally biased region" description="Low complexity" evidence="1">
    <location>
        <begin position="216"/>
        <end position="229"/>
    </location>
</feature>
<dbReference type="SUPFAM" id="SSF81901">
    <property type="entry name" value="HCP-like"/>
    <property type="match status" value="1"/>
</dbReference>
<dbReference type="EMBL" id="BMOV01000002">
    <property type="protein sequence ID" value="GGO08163.1"/>
    <property type="molecule type" value="Genomic_DNA"/>
</dbReference>
<dbReference type="PANTHER" id="PTHR45011:SF1">
    <property type="entry name" value="DAP3-BINDING CELL DEATH ENHANCER 1"/>
    <property type="match status" value="1"/>
</dbReference>
<evidence type="ECO:0000313" key="3">
    <source>
        <dbReference type="EMBL" id="GGO08163.1"/>
    </source>
</evidence>
<feature type="compositionally biased region" description="Basic and acidic residues" evidence="1">
    <location>
        <begin position="235"/>
        <end position="245"/>
    </location>
</feature>
<dbReference type="InterPro" id="IPR006597">
    <property type="entry name" value="Sel1-like"/>
</dbReference>